<keyword evidence="3" id="KW-1185">Reference proteome</keyword>
<dbReference type="EMBL" id="JASNGB010000056">
    <property type="protein sequence ID" value="MDL2344078.1"/>
    <property type="molecule type" value="Genomic_DNA"/>
</dbReference>
<proteinExistence type="predicted"/>
<sequence>MNSALLVLGVLGGLLLGVPLLLVGGYIWQAGLDLRSPSSSREWISLCARGREDLFCKAANRVVRREVPGPFALIYPGVTGDRDLKATLTVWKGRLPTADELEALVRANLFVGPGLKTGQMRSLDGQVRRVTCGAGELARCRVGPLEVYPHTRPGRADDGRVYLPSGRDRTQTFLPPR</sequence>
<feature type="compositionally biased region" description="Basic and acidic residues" evidence="1">
    <location>
        <begin position="154"/>
        <end position="170"/>
    </location>
</feature>
<gene>
    <name evidence="2" type="ORF">QOL99_07925</name>
</gene>
<reference evidence="2 3" key="1">
    <citation type="submission" date="2023-05" db="EMBL/GenBank/DDBJ databases">
        <authorList>
            <person name="Gao F."/>
        </authorList>
    </citation>
    <scope>NUCLEOTIDE SEQUENCE [LARGE SCALE GENOMIC DNA]</scope>
    <source>
        <strain evidence="2 3">MIMF12</strain>
    </source>
</reference>
<dbReference type="RefSeq" id="WP_285522826.1">
    <property type="nucleotide sequence ID" value="NZ_JASNGB010000056.1"/>
</dbReference>
<evidence type="ECO:0000313" key="2">
    <source>
        <dbReference type="EMBL" id="MDL2344078.1"/>
    </source>
</evidence>
<evidence type="ECO:0000256" key="1">
    <source>
        <dbReference type="SAM" id="MobiDB-lite"/>
    </source>
</evidence>
<feature type="region of interest" description="Disordered" evidence="1">
    <location>
        <begin position="153"/>
        <end position="177"/>
    </location>
</feature>
<evidence type="ECO:0000313" key="3">
    <source>
        <dbReference type="Proteomes" id="UP001302059"/>
    </source>
</evidence>
<organism evidence="2 3">
    <name type="scientific">Deinococcus rhizophilus</name>
    <dbReference type="NCBI Taxonomy" id="3049544"/>
    <lineage>
        <taxon>Bacteria</taxon>
        <taxon>Thermotogati</taxon>
        <taxon>Deinococcota</taxon>
        <taxon>Deinococci</taxon>
        <taxon>Deinococcales</taxon>
        <taxon>Deinococcaceae</taxon>
        <taxon>Deinococcus</taxon>
    </lineage>
</organism>
<comment type="caution">
    <text evidence="2">The sequence shown here is derived from an EMBL/GenBank/DDBJ whole genome shotgun (WGS) entry which is preliminary data.</text>
</comment>
<name>A0ABT7JJF4_9DEIO</name>
<protein>
    <submittedName>
        <fullName evidence="2">Uncharacterized protein</fullName>
    </submittedName>
</protein>
<dbReference type="Proteomes" id="UP001302059">
    <property type="component" value="Unassembled WGS sequence"/>
</dbReference>
<accession>A0ABT7JJF4</accession>